<organism>
    <name type="scientific">Pediculus humanus subsp. corporis</name>
    <name type="common">Body louse</name>
    <dbReference type="NCBI Taxonomy" id="121224"/>
    <lineage>
        <taxon>Eukaryota</taxon>
        <taxon>Metazoa</taxon>
        <taxon>Ecdysozoa</taxon>
        <taxon>Arthropoda</taxon>
        <taxon>Hexapoda</taxon>
        <taxon>Insecta</taxon>
        <taxon>Pterygota</taxon>
        <taxon>Neoptera</taxon>
        <taxon>Paraneoptera</taxon>
        <taxon>Psocodea</taxon>
        <taxon>Troctomorpha</taxon>
        <taxon>Phthiraptera</taxon>
        <taxon>Anoplura</taxon>
        <taxon>Pediculidae</taxon>
        <taxon>Pediculus</taxon>
    </lineage>
</organism>
<evidence type="ECO:0000313" key="4">
    <source>
        <dbReference type="EnsemblMetazoa" id="PHUM231440-PA"/>
    </source>
</evidence>
<keyword evidence="5" id="KW-1185">Reference proteome</keyword>
<gene>
    <name evidence="4" type="primary">8230057</name>
    <name evidence="3" type="ORF">Phum_PHUM231440</name>
</gene>
<protein>
    <submittedName>
        <fullName evidence="3 4">Uncharacterized protein</fullName>
    </submittedName>
</protein>
<reference evidence="4" key="3">
    <citation type="submission" date="2021-02" db="UniProtKB">
        <authorList>
            <consortium name="EnsemblMetazoa"/>
        </authorList>
    </citation>
    <scope>IDENTIFICATION</scope>
    <source>
        <strain evidence="4">USDA</strain>
    </source>
</reference>
<feature type="compositionally biased region" description="Acidic residues" evidence="1">
    <location>
        <begin position="263"/>
        <end position="283"/>
    </location>
</feature>
<feature type="chain" id="PRO_5014570115" evidence="2">
    <location>
        <begin position="19"/>
        <end position="1231"/>
    </location>
</feature>
<dbReference type="Proteomes" id="UP000009046">
    <property type="component" value="Unassembled WGS sequence"/>
</dbReference>
<dbReference type="VEuPathDB" id="VectorBase:PHUM231440"/>
<dbReference type="RefSeq" id="XP_002426006.1">
    <property type="nucleotide sequence ID" value="XM_002425961.1"/>
</dbReference>
<proteinExistence type="predicted"/>
<keyword evidence="2" id="KW-0732">Signal</keyword>
<evidence type="ECO:0000256" key="2">
    <source>
        <dbReference type="SAM" id="SignalP"/>
    </source>
</evidence>
<evidence type="ECO:0000256" key="1">
    <source>
        <dbReference type="SAM" id="MobiDB-lite"/>
    </source>
</evidence>
<dbReference type="AlphaFoldDB" id="E0VIR2"/>
<sequence length="1231" mass="140556">MIITVFLICGIFIKNSHEAAVLSSCPKFFNDTVDVDFEDGEIENESINHGSLENNYIRVPPGEKIYFYPTDTKNIFVGPKLKSLDIITVIVSNDDKNNLIDVKSSTPSYAEEKLLNYTVLKSGILVPLKKNDDLNNILNGKTCNENVYRSLKHIYYVKSFKNILIPADILHAKTKEFNDDSQKEIYYDEPKTDDVTNNADILCEKKTKENENIEKNNLNFFDLDSDGEKCDSTFNPRKKSSDDFDTILQKYEKEFSTLTNKNDDEDDDVDNNNDNDNDNDIIDSPDKTCNGEITLFLLNNNGVLKRIKSDPYLPSGLHHTFYLTNKFTFQPDFSKKTESSVTYLTGENGDLIPYSSNRQKITAEVGQSVSFMLSKNGGLFPVLEEKNDKYINYYFNGRLIHKSCQFSEIHSNSTAILINDKKFKLFMGENDEDVKDNESNSLTKKTREQPTKTKKKKKHHLRKREAYYNSGYEKAVSNYSPSQMESQSMRPIVPQSRIPEYQVVPTRNSALYPVRQTAGAVQENYMHGGGGGGGSQIHDAKYSESVENYQRPTKVTPAYYDNPVKSNPPLPVYSDPNETVERHVEEVAAPTDSTSPAIREEPVLRARTDIFIFDEKGTRIRLIPEITDKNDVIIYKLTCKGNLVRYPPCKEPEFGFEINFQLLLDEFVLVPTVTTGKSFHMTYILQENGDLIPSEENLNTFRKAPGSLIYYMLGKNNILFPVQQVVDPEGNVSFFYQDFFLLKMKDSVEKPLHFSTKGSPIFAFFNGLTIISMSSKPRLSPRSGSNWKHLKPNEPTESLQKSMYLTGPKGELIKIVPYKNRHGATVIYELDCNGILYRSPKDKKKCIILKSYVLLKEGILLPSNETNGYVYMMSKNGDLFPYLYPDGKIEAPLASSLKYVLCEKGILLPIKLEIIDNSICYTFRDVIVYKERVYCRSCLDRLDEQLLDNKKKSKKGSCDLLLSDKQNISTDRDIKLFVNKNGDFVFYEKQNKLLKRYPPELVPSYLKYTMGSFDVKSDGSLHQIQYQDPNSNVVNLMLEPNGDLLEDTRNVNTLRSDYYVLDAKGNLISVTARKTKKNWYFFKGLTKVCKVPAPPEERQETDAPNVEQITTPLGKDPLNLMEDPSPLKENPNGDTRSLYIPIPLKSVSVSNQPEACLDCGDPEHKKKCDMLKDTLKQVSKGNSLPLALELELTDEIIEELKNWAAKCDKVLSRREIQDELRNNVNQYYHRF</sequence>
<accession>E0VIR2</accession>
<dbReference type="CTD" id="8230057"/>
<dbReference type="EMBL" id="DS235201">
    <property type="protein sequence ID" value="EEB13268.1"/>
    <property type="molecule type" value="Genomic_DNA"/>
</dbReference>
<reference evidence="3" key="2">
    <citation type="submission" date="2007-04" db="EMBL/GenBank/DDBJ databases">
        <title>The genome of the human body louse.</title>
        <authorList>
            <consortium name="The Human Body Louse Genome Consortium"/>
            <person name="Kirkness E."/>
            <person name="Walenz B."/>
            <person name="Hass B."/>
            <person name="Bruggner R."/>
            <person name="Strausberg R."/>
        </authorList>
    </citation>
    <scope>NUCLEOTIDE SEQUENCE</scope>
    <source>
        <strain evidence="3">USDA</strain>
    </source>
</reference>
<dbReference type="InParanoid" id="E0VIR2"/>
<dbReference type="EMBL" id="AAZO01002685">
    <property type="status" value="NOT_ANNOTATED_CDS"/>
    <property type="molecule type" value="Genomic_DNA"/>
</dbReference>
<reference evidence="3" key="1">
    <citation type="submission" date="2007-04" db="EMBL/GenBank/DDBJ databases">
        <title>Annotation of Pediculus humanus corporis strain USDA.</title>
        <authorList>
            <person name="Kirkness E."/>
            <person name="Hannick L."/>
            <person name="Hass B."/>
            <person name="Bruggner R."/>
            <person name="Lawson D."/>
            <person name="Bidwell S."/>
            <person name="Joardar V."/>
            <person name="Caler E."/>
            <person name="Walenz B."/>
            <person name="Inman J."/>
            <person name="Schobel S."/>
            <person name="Galinsky K."/>
            <person name="Amedeo P."/>
            <person name="Strausberg R."/>
        </authorList>
    </citation>
    <scope>NUCLEOTIDE SEQUENCE</scope>
    <source>
        <strain evidence="3">USDA</strain>
    </source>
</reference>
<feature type="compositionally biased region" description="Basic residues" evidence="1">
    <location>
        <begin position="452"/>
        <end position="463"/>
    </location>
</feature>
<feature type="signal peptide" evidence="2">
    <location>
        <begin position="1"/>
        <end position="18"/>
    </location>
</feature>
<dbReference type="HOGENOM" id="CLU_267677_0_0_1"/>
<feature type="region of interest" description="Disordered" evidence="1">
    <location>
        <begin position="432"/>
        <end position="466"/>
    </location>
</feature>
<feature type="region of interest" description="Disordered" evidence="1">
    <location>
        <begin position="256"/>
        <end position="284"/>
    </location>
</feature>
<name>E0VIR2_PEDHC</name>
<evidence type="ECO:0000313" key="3">
    <source>
        <dbReference type="EMBL" id="EEB13268.1"/>
    </source>
</evidence>
<evidence type="ECO:0000313" key="5">
    <source>
        <dbReference type="Proteomes" id="UP000009046"/>
    </source>
</evidence>
<dbReference type="EnsemblMetazoa" id="PHUM231440-RA">
    <property type="protein sequence ID" value="PHUM231440-PA"/>
    <property type="gene ID" value="PHUM231440"/>
</dbReference>
<dbReference type="GeneID" id="8230057"/>
<dbReference type="KEGG" id="phu:Phum_PHUM231440"/>